<evidence type="ECO:0000256" key="1">
    <source>
        <dbReference type="SAM" id="MobiDB-lite"/>
    </source>
</evidence>
<feature type="region of interest" description="Disordered" evidence="1">
    <location>
        <begin position="47"/>
        <end position="74"/>
    </location>
</feature>
<accession>A0AA39NBY2</accession>
<dbReference type="AlphaFoldDB" id="A0AA39NBY2"/>
<evidence type="ECO:0000313" key="3">
    <source>
        <dbReference type="Proteomes" id="UP001175211"/>
    </source>
</evidence>
<comment type="caution">
    <text evidence="2">The sequence shown here is derived from an EMBL/GenBank/DDBJ whole genome shotgun (WGS) entry which is preliminary data.</text>
</comment>
<protein>
    <submittedName>
        <fullName evidence="2">Uncharacterized protein</fullName>
    </submittedName>
</protein>
<dbReference type="GeneID" id="85349571"/>
<feature type="compositionally biased region" description="Polar residues" evidence="1">
    <location>
        <begin position="117"/>
        <end position="137"/>
    </location>
</feature>
<sequence length="273" mass="28770">MTHVYIISRMASNGASTTCTSEGGHGHDIRSSTERNVRVDENYQDGFETNTGLLSQPARATSVRRSSGDGPLANVHGEVERCVLAHRRTGRFDKSSEEIEDPELASPRTIPQVRCTDPSNTSSRQNRTEGTSGTANLPGSEASPSASFLLPSSLFTTSQTECNFIPNISALPPFSSANTTNNNSIIQYACNFAPNISSPPSYNGANAASAVHTVQIACNFTPNVSIPGPPSYGTSNAANSSHFPPLTSTVNQSRCNFTPILSNPEAATSSGAS</sequence>
<proteinExistence type="predicted"/>
<organism evidence="2 3">
    <name type="scientific">Armillaria tabescens</name>
    <name type="common">Ringless honey mushroom</name>
    <name type="synonym">Agaricus tabescens</name>
    <dbReference type="NCBI Taxonomy" id="1929756"/>
    <lineage>
        <taxon>Eukaryota</taxon>
        <taxon>Fungi</taxon>
        <taxon>Dikarya</taxon>
        <taxon>Basidiomycota</taxon>
        <taxon>Agaricomycotina</taxon>
        <taxon>Agaricomycetes</taxon>
        <taxon>Agaricomycetidae</taxon>
        <taxon>Agaricales</taxon>
        <taxon>Marasmiineae</taxon>
        <taxon>Physalacriaceae</taxon>
        <taxon>Desarmillaria</taxon>
    </lineage>
</organism>
<evidence type="ECO:0000313" key="2">
    <source>
        <dbReference type="EMBL" id="KAK0462826.1"/>
    </source>
</evidence>
<gene>
    <name evidence="2" type="ORF">EV420DRAFT_1140094</name>
</gene>
<keyword evidence="3" id="KW-1185">Reference proteome</keyword>
<dbReference type="EMBL" id="JAUEPS010000008">
    <property type="protein sequence ID" value="KAK0462826.1"/>
    <property type="molecule type" value="Genomic_DNA"/>
</dbReference>
<name>A0AA39NBY2_ARMTA</name>
<dbReference type="RefSeq" id="XP_060334292.1">
    <property type="nucleotide sequence ID" value="XM_060466023.1"/>
</dbReference>
<reference evidence="2" key="1">
    <citation type="submission" date="2023-06" db="EMBL/GenBank/DDBJ databases">
        <authorList>
            <consortium name="Lawrence Berkeley National Laboratory"/>
            <person name="Ahrendt S."/>
            <person name="Sahu N."/>
            <person name="Indic B."/>
            <person name="Wong-Bajracharya J."/>
            <person name="Merenyi Z."/>
            <person name="Ke H.-M."/>
            <person name="Monk M."/>
            <person name="Kocsube S."/>
            <person name="Drula E."/>
            <person name="Lipzen A."/>
            <person name="Balint B."/>
            <person name="Henrissat B."/>
            <person name="Andreopoulos B."/>
            <person name="Martin F.M."/>
            <person name="Harder C.B."/>
            <person name="Rigling D."/>
            <person name="Ford K.L."/>
            <person name="Foster G.D."/>
            <person name="Pangilinan J."/>
            <person name="Papanicolaou A."/>
            <person name="Barry K."/>
            <person name="LaButti K."/>
            <person name="Viragh M."/>
            <person name="Koriabine M."/>
            <person name="Yan M."/>
            <person name="Riley R."/>
            <person name="Champramary S."/>
            <person name="Plett K.L."/>
            <person name="Tsai I.J."/>
            <person name="Slot J."/>
            <person name="Sipos G."/>
            <person name="Plett J."/>
            <person name="Nagy L.G."/>
            <person name="Grigoriev I.V."/>
        </authorList>
    </citation>
    <scope>NUCLEOTIDE SEQUENCE</scope>
    <source>
        <strain evidence="2">CCBAS 213</strain>
    </source>
</reference>
<dbReference type="Proteomes" id="UP001175211">
    <property type="component" value="Unassembled WGS sequence"/>
</dbReference>
<feature type="region of interest" description="Disordered" evidence="1">
    <location>
        <begin position="93"/>
        <end position="144"/>
    </location>
</feature>